<name>V4JTE0_EUTSA</name>
<dbReference type="KEGG" id="eus:EUTSA_v10019560mg"/>
<dbReference type="EMBL" id="KI517953">
    <property type="protein sequence ID" value="ESQ28575.1"/>
    <property type="molecule type" value="Genomic_DNA"/>
</dbReference>
<feature type="transmembrane region" description="Helical" evidence="1">
    <location>
        <begin position="156"/>
        <end position="174"/>
    </location>
</feature>
<keyword evidence="1" id="KW-0812">Transmembrane</keyword>
<evidence type="ECO:0000256" key="1">
    <source>
        <dbReference type="SAM" id="Phobius"/>
    </source>
</evidence>
<feature type="transmembrane region" description="Helical" evidence="1">
    <location>
        <begin position="122"/>
        <end position="144"/>
    </location>
</feature>
<organism evidence="2 3">
    <name type="scientific">Eutrema salsugineum</name>
    <name type="common">Saltwater cress</name>
    <name type="synonym">Sisymbrium salsugineum</name>
    <dbReference type="NCBI Taxonomy" id="72664"/>
    <lineage>
        <taxon>Eukaryota</taxon>
        <taxon>Viridiplantae</taxon>
        <taxon>Streptophyta</taxon>
        <taxon>Embryophyta</taxon>
        <taxon>Tracheophyta</taxon>
        <taxon>Spermatophyta</taxon>
        <taxon>Magnoliopsida</taxon>
        <taxon>eudicotyledons</taxon>
        <taxon>Gunneridae</taxon>
        <taxon>Pentapetalae</taxon>
        <taxon>rosids</taxon>
        <taxon>malvids</taxon>
        <taxon>Brassicales</taxon>
        <taxon>Brassicaceae</taxon>
        <taxon>Eutremeae</taxon>
        <taxon>Eutrema</taxon>
    </lineage>
</organism>
<feature type="transmembrane region" description="Helical" evidence="1">
    <location>
        <begin position="20"/>
        <end position="40"/>
    </location>
</feature>
<gene>
    <name evidence="2" type="ORF">EUTSA_v10019560mg</name>
</gene>
<dbReference type="AlphaFoldDB" id="V4JTE0"/>
<proteinExistence type="predicted"/>
<keyword evidence="1" id="KW-1133">Transmembrane helix</keyword>
<keyword evidence="1" id="KW-0472">Membrane</keyword>
<keyword evidence="3" id="KW-1185">Reference proteome</keyword>
<dbReference type="eggNOG" id="ENOG502QSNV">
    <property type="taxonomic scope" value="Eukaryota"/>
</dbReference>
<evidence type="ECO:0000313" key="3">
    <source>
        <dbReference type="Proteomes" id="UP000030689"/>
    </source>
</evidence>
<evidence type="ECO:0000313" key="2">
    <source>
        <dbReference type="EMBL" id="ESQ28575.1"/>
    </source>
</evidence>
<accession>V4JTE0</accession>
<dbReference type="STRING" id="72664.V4JTE0"/>
<protein>
    <submittedName>
        <fullName evidence="2">Uncharacterized protein</fullName>
    </submittedName>
</protein>
<dbReference type="Proteomes" id="UP000030689">
    <property type="component" value="Unassembled WGS sequence"/>
</dbReference>
<dbReference type="Gramene" id="ESQ28575">
    <property type="protein sequence ID" value="ESQ28575"/>
    <property type="gene ID" value="EUTSA_v10019560mg"/>
</dbReference>
<reference evidence="2 3" key="1">
    <citation type="journal article" date="2013" name="Front. Plant Sci.">
        <title>The Reference Genome of the Halophytic Plant Eutrema salsugineum.</title>
        <authorList>
            <person name="Yang R."/>
            <person name="Jarvis D.E."/>
            <person name="Chen H."/>
            <person name="Beilstein M.A."/>
            <person name="Grimwood J."/>
            <person name="Jenkins J."/>
            <person name="Shu S."/>
            <person name="Prochnik S."/>
            <person name="Xin M."/>
            <person name="Ma C."/>
            <person name="Schmutz J."/>
            <person name="Wing R.A."/>
            <person name="Mitchell-Olds T."/>
            <person name="Schumaker K.S."/>
            <person name="Wang X."/>
        </authorList>
    </citation>
    <scope>NUCLEOTIDE SEQUENCE [LARGE SCALE GENOMIC DNA]</scope>
</reference>
<sequence>MGFSFLASSQEDMFLNLLPFILRFGFATDSFVDAIFCLLCDGYRKPKICEKEWPHVSLGYEVNCFTSPWQIEKFVYIFIRCKRTIKRQSALIPLVRPGKSTALFIKTIRSSLLSLSPSIPSIYSILVLGGISFLSSAFLVVLAAGPAVVEQITHLTAFRGFAGTSVLILVAEIISQKYKNFEFYELDKYDP</sequence>